<reference evidence="4" key="1">
    <citation type="submission" date="2018-07" db="EMBL/GenBank/DDBJ databases">
        <title>Comparative genomics of catfishes provides insights into carnivory and benthic adaptation.</title>
        <authorList>
            <person name="Zhang Y."/>
            <person name="Wang D."/>
            <person name="Peng Z."/>
            <person name="Zheng S."/>
            <person name="Shao F."/>
            <person name="Tao W."/>
        </authorList>
    </citation>
    <scope>NUCLEOTIDE SEQUENCE</scope>
    <source>
        <strain evidence="4">Chongqing</strain>
    </source>
</reference>
<evidence type="ECO:0000313" key="4">
    <source>
        <dbReference type="EMBL" id="KAI5629235.1"/>
    </source>
</evidence>
<keyword evidence="2" id="KW-0812">Transmembrane</keyword>
<dbReference type="SMART" id="SM01277">
    <property type="entry name" value="MAGUK_N_PEST"/>
    <property type="match status" value="1"/>
</dbReference>
<feature type="transmembrane region" description="Helical" evidence="2">
    <location>
        <begin position="239"/>
        <end position="260"/>
    </location>
</feature>
<dbReference type="AlphaFoldDB" id="A0AAD5B7H1"/>
<dbReference type="Pfam" id="PF09058">
    <property type="entry name" value="L27_1"/>
    <property type="match status" value="1"/>
</dbReference>
<gene>
    <name evidence="4" type="ORF">C0J50_8134</name>
</gene>
<evidence type="ECO:0000259" key="3">
    <source>
        <dbReference type="PROSITE" id="PS51022"/>
    </source>
</evidence>
<keyword evidence="2" id="KW-1133">Transmembrane helix</keyword>
<organism evidence="4 5">
    <name type="scientific">Silurus asotus</name>
    <name type="common">Amur catfish</name>
    <name type="synonym">Parasilurus asotus</name>
    <dbReference type="NCBI Taxonomy" id="30991"/>
    <lineage>
        <taxon>Eukaryota</taxon>
        <taxon>Metazoa</taxon>
        <taxon>Chordata</taxon>
        <taxon>Craniata</taxon>
        <taxon>Vertebrata</taxon>
        <taxon>Euteleostomi</taxon>
        <taxon>Actinopterygii</taxon>
        <taxon>Neopterygii</taxon>
        <taxon>Teleostei</taxon>
        <taxon>Ostariophysi</taxon>
        <taxon>Siluriformes</taxon>
        <taxon>Siluridae</taxon>
        <taxon>Silurus</taxon>
    </lineage>
</organism>
<accession>A0AAD5B7H1</accession>
<keyword evidence="2" id="KW-0472">Membrane</keyword>
<evidence type="ECO:0000313" key="5">
    <source>
        <dbReference type="Proteomes" id="UP001205998"/>
    </source>
</evidence>
<dbReference type="SUPFAM" id="SSF101288">
    <property type="entry name" value="L27 domain"/>
    <property type="match status" value="1"/>
</dbReference>
<keyword evidence="5" id="KW-1185">Reference proteome</keyword>
<protein>
    <submittedName>
        <fullName evidence="4">Disks large-like 2 isoform X8</fullName>
    </submittedName>
</protein>
<dbReference type="EMBL" id="MU537915">
    <property type="protein sequence ID" value="KAI5629235.1"/>
    <property type="molecule type" value="Genomic_DNA"/>
</dbReference>
<feature type="compositionally biased region" description="Polar residues" evidence="1">
    <location>
        <begin position="79"/>
        <end position="100"/>
    </location>
</feature>
<dbReference type="Pfam" id="PF10608">
    <property type="entry name" value="MAGUK_N_PEST"/>
    <property type="match status" value="1"/>
</dbReference>
<dbReference type="InterPro" id="IPR036892">
    <property type="entry name" value="L27_dom_sf"/>
</dbReference>
<dbReference type="Proteomes" id="UP001205998">
    <property type="component" value="Unassembled WGS sequence"/>
</dbReference>
<dbReference type="PROSITE" id="PS51022">
    <property type="entry name" value="L27"/>
    <property type="match status" value="1"/>
</dbReference>
<evidence type="ECO:0000256" key="1">
    <source>
        <dbReference type="SAM" id="MobiDB-lite"/>
    </source>
</evidence>
<proteinExistence type="predicted"/>
<dbReference type="InterPro" id="IPR004172">
    <property type="entry name" value="L27_dom"/>
</dbReference>
<feature type="domain" description="L27" evidence="3">
    <location>
        <begin position="1"/>
        <end position="27"/>
    </location>
</feature>
<name>A0AAD5B7H1_SILAS</name>
<comment type="caution">
    <text evidence="4">The sequence shown here is derived from an EMBL/GenBank/DDBJ whole genome shotgun (WGS) entry which is preliminary data.</text>
</comment>
<evidence type="ECO:0000256" key="2">
    <source>
        <dbReference type="SAM" id="Phobius"/>
    </source>
</evidence>
<dbReference type="InterPro" id="IPR019590">
    <property type="entry name" value="DLG1_PEST_dom"/>
</dbReference>
<dbReference type="InterPro" id="IPR015143">
    <property type="entry name" value="L27_1"/>
</dbReference>
<sequence length="263" mass="29748">MGIFKSSLFQALIDIQEFYEVTLLNSHKSCEQKLEEVKHMAEQCEKSSASPGFPNTHPQPACLQLKVIEKSHAEEPVADSNTSAENRPPAVQSSQQQNHTPACMNPSPNPALMNSPWYHYQDDESPPEHSYPRLTGEARAPELVHVSERNLSEIENVHGFVSHSHISPMKLNEDGCLDLPGYVPGFKCVDHLGLALLGRQQILDSTYYLGTLKTYFLTEYHLSSDLRYSHYPACFASCYPTLFLISTLPFIALFAWFWIYELL</sequence>
<feature type="region of interest" description="Disordered" evidence="1">
    <location>
        <begin position="74"/>
        <end position="108"/>
    </location>
</feature>